<comment type="caution">
    <text evidence="1">The sequence shown here is derived from an EMBL/GenBank/DDBJ whole genome shotgun (WGS) entry which is preliminary data.</text>
</comment>
<dbReference type="EMBL" id="CM046388">
    <property type="protein sequence ID" value="KAI8572488.1"/>
    <property type="molecule type" value="Genomic_DNA"/>
</dbReference>
<organism evidence="1 2">
    <name type="scientific">Rhododendron molle</name>
    <name type="common">Chinese azalea</name>
    <name type="synonym">Azalea mollis</name>
    <dbReference type="NCBI Taxonomy" id="49168"/>
    <lineage>
        <taxon>Eukaryota</taxon>
        <taxon>Viridiplantae</taxon>
        <taxon>Streptophyta</taxon>
        <taxon>Embryophyta</taxon>
        <taxon>Tracheophyta</taxon>
        <taxon>Spermatophyta</taxon>
        <taxon>Magnoliopsida</taxon>
        <taxon>eudicotyledons</taxon>
        <taxon>Gunneridae</taxon>
        <taxon>Pentapetalae</taxon>
        <taxon>asterids</taxon>
        <taxon>Ericales</taxon>
        <taxon>Ericaceae</taxon>
        <taxon>Ericoideae</taxon>
        <taxon>Rhodoreae</taxon>
        <taxon>Rhododendron</taxon>
    </lineage>
</organism>
<accession>A0ACC0Q675</accession>
<evidence type="ECO:0000313" key="1">
    <source>
        <dbReference type="EMBL" id="KAI8572488.1"/>
    </source>
</evidence>
<proteinExistence type="predicted"/>
<name>A0ACC0Q675_RHOML</name>
<sequence>MLNVKRGKKMGMESKEQRWWRRCQKGCELQRRIGFVVIEELLKLFFGNIGLDSKVVYQPRLSSAVGFAKSYMVLLLRTRVMWTYMKWLGKKMFLVAMGPLLQKTPVVIYPAIGQLPILQHF</sequence>
<dbReference type="Proteomes" id="UP001062846">
    <property type="component" value="Chromosome 1"/>
</dbReference>
<keyword evidence="2" id="KW-1185">Reference proteome</keyword>
<reference evidence="1" key="1">
    <citation type="submission" date="2022-02" db="EMBL/GenBank/DDBJ databases">
        <title>Plant Genome Project.</title>
        <authorList>
            <person name="Zhang R.-G."/>
        </authorList>
    </citation>
    <scope>NUCLEOTIDE SEQUENCE</scope>
    <source>
        <strain evidence="1">AT1</strain>
    </source>
</reference>
<protein>
    <submittedName>
        <fullName evidence="1">Uncharacterized protein</fullName>
    </submittedName>
</protein>
<gene>
    <name evidence="1" type="ORF">RHMOL_Rhmol01G0203100</name>
</gene>
<evidence type="ECO:0000313" key="2">
    <source>
        <dbReference type="Proteomes" id="UP001062846"/>
    </source>
</evidence>